<organism evidence="2 3">
    <name type="scientific">Trifolium medium</name>
    <dbReference type="NCBI Taxonomy" id="97028"/>
    <lineage>
        <taxon>Eukaryota</taxon>
        <taxon>Viridiplantae</taxon>
        <taxon>Streptophyta</taxon>
        <taxon>Embryophyta</taxon>
        <taxon>Tracheophyta</taxon>
        <taxon>Spermatophyta</taxon>
        <taxon>Magnoliopsida</taxon>
        <taxon>eudicotyledons</taxon>
        <taxon>Gunneridae</taxon>
        <taxon>Pentapetalae</taxon>
        <taxon>rosids</taxon>
        <taxon>fabids</taxon>
        <taxon>Fabales</taxon>
        <taxon>Fabaceae</taxon>
        <taxon>Papilionoideae</taxon>
        <taxon>50 kb inversion clade</taxon>
        <taxon>NPAAA clade</taxon>
        <taxon>Hologalegina</taxon>
        <taxon>IRL clade</taxon>
        <taxon>Trifolieae</taxon>
        <taxon>Trifolium</taxon>
    </lineage>
</organism>
<dbReference type="EMBL" id="LXQA011211756">
    <property type="protein sequence ID" value="MCI89133.1"/>
    <property type="molecule type" value="Genomic_DNA"/>
</dbReference>
<name>A0A392VNR3_9FABA</name>
<keyword evidence="3" id="KW-1185">Reference proteome</keyword>
<dbReference type="AlphaFoldDB" id="A0A392VNR3"/>
<feature type="compositionally biased region" description="Basic and acidic residues" evidence="1">
    <location>
        <begin position="13"/>
        <end position="28"/>
    </location>
</feature>
<sequence length="34" mass="3610">RANAMAGPGLEVGGREQSGRLMTLRESEMGSDFV</sequence>
<protein>
    <submittedName>
        <fullName evidence="2">Uncharacterized protein</fullName>
    </submittedName>
</protein>
<evidence type="ECO:0000256" key="1">
    <source>
        <dbReference type="SAM" id="MobiDB-lite"/>
    </source>
</evidence>
<feature type="non-terminal residue" evidence="2">
    <location>
        <position position="1"/>
    </location>
</feature>
<feature type="region of interest" description="Disordered" evidence="1">
    <location>
        <begin position="1"/>
        <end position="34"/>
    </location>
</feature>
<proteinExistence type="predicted"/>
<accession>A0A392VNR3</accession>
<reference evidence="2 3" key="1">
    <citation type="journal article" date="2018" name="Front. Plant Sci.">
        <title>Red Clover (Trifolium pratense) and Zigzag Clover (T. medium) - A Picture of Genomic Similarities and Differences.</title>
        <authorList>
            <person name="Dluhosova J."/>
            <person name="Istvanek J."/>
            <person name="Nedelnik J."/>
            <person name="Repkova J."/>
        </authorList>
    </citation>
    <scope>NUCLEOTIDE SEQUENCE [LARGE SCALE GENOMIC DNA]</scope>
    <source>
        <strain evidence="3">cv. 10/8</strain>
        <tissue evidence="2">Leaf</tissue>
    </source>
</reference>
<evidence type="ECO:0000313" key="3">
    <source>
        <dbReference type="Proteomes" id="UP000265520"/>
    </source>
</evidence>
<comment type="caution">
    <text evidence="2">The sequence shown here is derived from an EMBL/GenBank/DDBJ whole genome shotgun (WGS) entry which is preliminary data.</text>
</comment>
<dbReference type="Proteomes" id="UP000265520">
    <property type="component" value="Unassembled WGS sequence"/>
</dbReference>
<evidence type="ECO:0000313" key="2">
    <source>
        <dbReference type="EMBL" id="MCI89133.1"/>
    </source>
</evidence>